<dbReference type="RefSeq" id="WP_201360014.1">
    <property type="nucleotide sequence ID" value="NZ_BNJJ01000001.1"/>
</dbReference>
<protein>
    <submittedName>
        <fullName evidence="1">Uncharacterized protein</fullName>
    </submittedName>
</protein>
<proteinExistence type="predicted"/>
<dbReference type="Proteomes" id="UP000635565">
    <property type="component" value="Unassembled WGS sequence"/>
</dbReference>
<accession>A0ABQ3V878</accession>
<name>A0ABQ3V878_9CHLR</name>
<organism evidence="1 2">
    <name type="scientific">Dictyobacter formicarum</name>
    <dbReference type="NCBI Taxonomy" id="2778368"/>
    <lineage>
        <taxon>Bacteria</taxon>
        <taxon>Bacillati</taxon>
        <taxon>Chloroflexota</taxon>
        <taxon>Ktedonobacteria</taxon>
        <taxon>Ktedonobacterales</taxon>
        <taxon>Dictyobacteraceae</taxon>
        <taxon>Dictyobacter</taxon>
    </lineage>
</organism>
<reference evidence="1 2" key="1">
    <citation type="journal article" date="2021" name="Int. J. Syst. Evol. Microbiol.">
        <title>Reticulibacter mediterranei gen. nov., sp. nov., within the new family Reticulibacteraceae fam. nov., and Ktedonospora formicarum gen. nov., sp. nov., Ktedonobacter robiniae sp. nov., Dictyobacter formicarum sp. nov. and Dictyobacter arantiisoli sp. nov., belonging to the class Ktedonobacteria.</title>
        <authorList>
            <person name="Yabe S."/>
            <person name="Zheng Y."/>
            <person name="Wang C.M."/>
            <person name="Sakai Y."/>
            <person name="Abe K."/>
            <person name="Yokota A."/>
            <person name="Donadio S."/>
            <person name="Cavaletti L."/>
            <person name="Monciardini P."/>
        </authorList>
    </citation>
    <scope>NUCLEOTIDE SEQUENCE [LARGE SCALE GENOMIC DNA]</scope>
    <source>
        <strain evidence="1 2">SOSP1-9</strain>
    </source>
</reference>
<gene>
    <name evidence="1" type="ORF">KSZ_03310</name>
</gene>
<sequence length="295" mass="34305">MKDNRIWTFPDNLAPEVAPLSRTLARHLYHYWLNEHNDLPDQEECLKQFLMDVNEQRENVYFVMDSFVRNRIRDQSPHRLTYSNQWLRETLGKYTPSGKPIPPKTFNHWVSMNLIRNERKGQPTRDSGAALCIMRMSIKGKKVLPHSIPADEPAWWCYAQESPLSPFCVIPITDIPHLPAHTLIWTPWAGAAWDEEGRWWLLSNATGSHFYGAIRFAGATNIHGKLYYHLTYEELITWCPALRAMISSGPYVDDELQAFLRVALVQLAYTRIPPYSMHTSSISFTPRDDEIRHGR</sequence>
<comment type="caution">
    <text evidence="1">The sequence shown here is derived from an EMBL/GenBank/DDBJ whole genome shotgun (WGS) entry which is preliminary data.</text>
</comment>
<evidence type="ECO:0000313" key="2">
    <source>
        <dbReference type="Proteomes" id="UP000635565"/>
    </source>
</evidence>
<dbReference type="EMBL" id="BNJJ01000001">
    <property type="protein sequence ID" value="GHO82325.1"/>
    <property type="molecule type" value="Genomic_DNA"/>
</dbReference>
<evidence type="ECO:0000313" key="1">
    <source>
        <dbReference type="EMBL" id="GHO82325.1"/>
    </source>
</evidence>
<keyword evidence="2" id="KW-1185">Reference proteome</keyword>